<dbReference type="InterPro" id="IPR042099">
    <property type="entry name" value="ANL_N_sf"/>
</dbReference>
<evidence type="ECO:0000259" key="3">
    <source>
        <dbReference type="Pfam" id="PF00501"/>
    </source>
</evidence>
<dbReference type="EMBL" id="JACVXD010000005">
    <property type="protein sequence ID" value="MBD0824542.1"/>
    <property type="molecule type" value="Genomic_DNA"/>
</dbReference>
<organism evidence="4 5">
    <name type="scientific">Aestuariibaculum marinum</name>
    <dbReference type="NCBI Taxonomy" id="2683592"/>
    <lineage>
        <taxon>Bacteria</taxon>
        <taxon>Pseudomonadati</taxon>
        <taxon>Bacteroidota</taxon>
        <taxon>Flavobacteriia</taxon>
        <taxon>Flavobacteriales</taxon>
        <taxon>Flavobacteriaceae</taxon>
    </lineage>
</organism>
<evidence type="ECO:0000313" key="5">
    <source>
        <dbReference type="Proteomes" id="UP000621516"/>
    </source>
</evidence>
<comment type="caution">
    <text evidence="4">The sequence shown here is derived from an EMBL/GenBank/DDBJ whole genome shotgun (WGS) entry which is preliminary data.</text>
</comment>
<dbReference type="GO" id="GO:0006631">
    <property type="term" value="P:fatty acid metabolic process"/>
    <property type="evidence" value="ECO:0007669"/>
    <property type="project" value="TreeGrafter"/>
</dbReference>
<keyword evidence="5" id="KW-1185">Reference proteome</keyword>
<dbReference type="RefSeq" id="WP_188223837.1">
    <property type="nucleotide sequence ID" value="NZ_JACVXD010000005.1"/>
</dbReference>
<name>A0A8J6PXM5_9FLAO</name>
<dbReference type="InterPro" id="IPR045851">
    <property type="entry name" value="AMP-bd_C_sf"/>
</dbReference>
<protein>
    <submittedName>
        <fullName evidence="4">AMP-binding protein</fullName>
    </submittedName>
</protein>
<feature type="domain" description="AMP-dependent synthetase/ligase" evidence="3">
    <location>
        <begin position="60"/>
        <end position="203"/>
    </location>
</feature>
<evidence type="ECO:0000313" key="4">
    <source>
        <dbReference type="EMBL" id="MBD0824542.1"/>
    </source>
</evidence>
<dbReference type="Pfam" id="PF00501">
    <property type="entry name" value="AMP-binding"/>
    <property type="match status" value="1"/>
</dbReference>
<accession>A0A8J6PXM5</accession>
<dbReference type="Proteomes" id="UP000621516">
    <property type="component" value="Unassembled WGS sequence"/>
</dbReference>
<dbReference type="GO" id="GO:0031956">
    <property type="term" value="F:medium-chain fatty acid-CoA ligase activity"/>
    <property type="evidence" value="ECO:0007669"/>
    <property type="project" value="TreeGrafter"/>
</dbReference>
<dbReference type="Gene3D" id="3.30.300.30">
    <property type="match status" value="1"/>
</dbReference>
<dbReference type="PANTHER" id="PTHR43201">
    <property type="entry name" value="ACYL-COA SYNTHETASE"/>
    <property type="match status" value="1"/>
</dbReference>
<dbReference type="AlphaFoldDB" id="A0A8J6PXM5"/>
<comment type="similarity">
    <text evidence="1">Belongs to the ATP-dependent AMP-binding enzyme family.</text>
</comment>
<proteinExistence type="inferred from homology"/>
<evidence type="ECO:0000256" key="1">
    <source>
        <dbReference type="ARBA" id="ARBA00006432"/>
    </source>
</evidence>
<gene>
    <name evidence="4" type="ORF">ICJ85_10990</name>
</gene>
<dbReference type="SUPFAM" id="SSF56801">
    <property type="entry name" value="Acetyl-CoA synthetase-like"/>
    <property type="match status" value="1"/>
</dbReference>
<keyword evidence="2" id="KW-0436">Ligase</keyword>
<sequence>MVPTFKNIHLKFKVNGFHYSREYLIELAYDFVKEGKSFEREVGDFLFDWLDDNETIKVKTSGSTGTPKIVELSKQAMVNSALATGDFFDLVPGNKALLCLPATYIAGKMMLVRAMILGLELDIVEPSSNLEFDKNKDYDFCAMVPMQLEKVLDKVDNVKTIIIGGAPVSNSLKTSIQTLKAKVFETYGMTETVTHIALKPVNNTSNSKPHFKVLPGVTISQDDRDCLVIEAPKLCQEKIIANDIVKIHSEMEFEWLGRFDNVINSGGVKLFPEQIEAKLQSKIRNRFFVASEPNKELGEQLILVIESESNKLNSEVFSTLDKFEKPKAIYAVKKFTETSSGKIQRKNTLALIKK</sequence>
<reference evidence="4 5" key="1">
    <citation type="journal article" date="2018" name="J. Microbiol.">
        <title>Aestuariibaculum marinum sp. nov., a marine bacterium isolated from seawater in South Korea.</title>
        <authorList>
            <person name="Choi J."/>
            <person name="Lee D."/>
            <person name="Jang J.H."/>
            <person name="Cha S."/>
            <person name="Seo T."/>
        </authorList>
    </citation>
    <scope>NUCLEOTIDE SEQUENCE [LARGE SCALE GENOMIC DNA]</scope>
    <source>
        <strain evidence="4 5">IP7</strain>
    </source>
</reference>
<dbReference type="Gene3D" id="3.40.50.12780">
    <property type="entry name" value="N-terminal domain of ligase-like"/>
    <property type="match status" value="1"/>
</dbReference>
<evidence type="ECO:0000256" key="2">
    <source>
        <dbReference type="ARBA" id="ARBA00022598"/>
    </source>
</evidence>
<dbReference type="PANTHER" id="PTHR43201:SF5">
    <property type="entry name" value="MEDIUM-CHAIN ACYL-COA LIGASE ACSF2, MITOCHONDRIAL"/>
    <property type="match status" value="1"/>
</dbReference>
<dbReference type="InterPro" id="IPR000873">
    <property type="entry name" value="AMP-dep_synth/lig_dom"/>
</dbReference>